<evidence type="ECO:0008006" key="4">
    <source>
        <dbReference type="Google" id="ProtNLM"/>
    </source>
</evidence>
<reference evidence="3" key="1">
    <citation type="journal article" date="2019" name="Int. J. Syst. Evol. Microbiol.">
        <title>The Global Catalogue of Microorganisms (GCM) 10K type strain sequencing project: providing services to taxonomists for standard genome sequencing and annotation.</title>
        <authorList>
            <consortium name="The Broad Institute Genomics Platform"/>
            <consortium name="The Broad Institute Genome Sequencing Center for Infectious Disease"/>
            <person name="Wu L."/>
            <person name="Ma J."/>
        </authorList>
    </citation>
    <scope>NUCLEOTIDE SEQUENCE [LARGE SCALE GENOMIC DNA]</scope>
    <source>
        <strain evidence="3">JCM 13929</strain>
    </source>
</reference>
<organism evidence="2 3">
    <name type="scientific">Nonomuraea maheshkhaliensis</name>
    <dbReference type="NCBI Taxonomy" id="419590"/>
    <lineage>
        <taxon>Bacteria</taxon>
        <taxon>Bacillati</taxon>
        <taxon>Actinomycetota</taxon>
        <taxon>Actinomycetes</taxon>
        <taxon>Streptosporangiales</taxon>
        <taxon>Streptosporangiaceae</taxon>
        <taxon>Nonomuraea</taxon>
    </lineage>
</organism>
<evidence type="ECO:0000313" key="3">
    <source>
        <dbReference type="Proteomes" id="UP001500064"/>
    </source>
</evidence>
<sequence length="179" mass="19583">MRPSPLLARFPVLRAPAVSAPVIPAGRRAAYPALTADFEVLDRELTPVFERYDIEALRDQNRYRRQQVLILLGSATITGLGGLQAVLPEQHWPAVLVTVIGVALATSTRYARESETLDRYLAARARAERLRALYFGYLARIGAFAGADRELALGRAVLAIEAGQEPDPDPDPEPGREPA</sequence>
<name>A0ABP4U035_9ACTN</name>
<keyword evidence="3" id="KW-1185">Reference proteome</keyword>
<keyword evidence="1" id="KW-1133">Transmembrane helix</keyword>
<protein>
    <recommendedName>
        <fullName evidence="4">DUF4231 domain-containing protein</fullName>
    </recommendedName>
</protein>
<keyword evidence="1" id="KW-0812">Transmembrane</keyword>
<dbReference type="EMBL" id="BAAAMU010000223">
    <property type="protein sequence ID" value="GAA1696360.1"/>
    <property type="molecule type" value="Genomic_DNA"/>
</dbReference>
<dbReference type="InterPro" id="IPR025325">
    <property type="entry name" value="DUF4231"/>
</dbReference>
<evidence type="ECO:0000256" key="1">
    <source>
        <dbReference type="SAM" id="Phobius"/>
    </source>
</evidence>
<gene>
    <name evidence="2" type="ORF">GCM10009733_109760</name>
</gene>
<accession>A0ABP4U035</accession>
<feature type="transmembrane region" description="Helical" evidence="1">
    <location>
        <begin position="92"/>
        <end position="111"/>
    </location>
</feature>
<dbReference type="RefSeq" id="WP_346115306.1">
    <property type="nucleotide sequence ID" value="NZ_BAAAMU010000223.1"/>
</dbReference>
<proteinExistence type="predicted"/>
<comment type="caution">
    <text evidence="2">The sequence shown here is derived from an EMBL/GenBank/DDBJ whole genome shotgun (WGS) entry which is preliminary data.</text>
</comment>
<feature type="transmembrane region" description="Helical" evidence="1">
    <location>
        <begin position="68"/>
        <end position="86"/>
    </location>
</feature>
<dbReference type="Proteomes" id="UP001500064">
    <property type="component" value="Unassembled WGS sequence"/>
</dbReference>
<keyword evidence="1" id="KW-0472">Membrane</keyword>
<dbReference type="Pfam" id="PF14015">
    <property type="entry name" value="DUF4231"/>
    <property type="match status" value="1"/>
</dbReference>
<evidence type="ECO:0000313" key="2">
    <source>
        <dbReference type="EMBL" id="GAA1696360.1"/>
    </source>
</evidence>